<evidence type="ECO:0000256" key="2">
    <source>
        <dbReference type="ARBA" id="ARBA00029447"/>
    </source>
</evidence>
<evidence type="ECO:0000259" key="7">
    <source>
        <dbReference type="PROSITE" id="PS50885"/>
    </source>
</evidence>
<dbReference type="Gene3D" id="1.10.287.950">
    <property type="entry name" value="Methyl-accepting chemotaxis protein"/>
    <property type="match status" value="1"/>
</dbReference>
<gene>
    <name evidence="8" type="ORF">GOB93_10230</name>
</gene>
<protein>
    <submittedName>
        <fullName evidence="8">Methyl-accepting chemotaxis protein</fullName>
    </submittedName>
</protein>
<feature type="transmembrane region" description="Helical" evidence="5">
    <location>
        <begin position="46"/>
        <end position="69"/>
    </location>
</feature>
<sequence length="504" mass="54013">MSLSWLRTAASVRRKINIIFGILFATALLQLSVSVISVFAPVYSHWVSTTAICGSLFQIVTIFVTLMLAMSTVVAPLEKITAATEKIAAGRLDEPIPYHNYRDCSGRLSRALTKFRNMSVENTRVHEEALAASRAAEISQKQLTEESTQQRKWTEELVGQLIFGMQRLSSGDLNFRYTEPFRPEFEQFRTDFNATADRFADTLGRVTASVSTIASGSAEIALASDDLARRTERQADNLGKTAGSVSTVTTGVQRTAQAALDARKAAGGAREQAAESSSVVQSAISAMHEIEDSSKKVADILGVMDEIAFQTNLLALNAGVEAARAGDAGRGFAVVATEVRSLAQRSATSAKNIKELISLSGRQVSKGVSLVTQTGTALSKISANVETISDLIASISSSAQEQAESLTQINAAISEMDQTTQQNAAMVEETTAASHNLTRETKDLAEAVSQFRIGDEVGKIAAATQRTKSLAMKHPSAPEIPENGEIRTGAVSRHASSDDGWEDF</sequence>
<keyword evidence="1" id="KW-0145">Chemotaxis</keyword>
<dbReference type="SUPFAM" id="SSF58104">
    <property type="entry name" value="Methyl-accepting chemotaxis protein (MCP) signaling domain"/>
    <property type="match status" value="1"/>
</dbReference>
<dbReference type="InterPro" id="IPR004089">
    <property type="entry name" value="MCPsignal_dom"/>
</dbReference>
<dbReference type="Pfam" id="PF00015">
    <property type="entry name" value="MCPsignal"/>
    <property type="match status" value="1"/>
</dbReference>
<keyword evidence="9" id="KW-1185">Reference proteome</keyword>
<keyword evidence="5" id="KW-0812">Transmembrane</keyword>
<dbReference type="SUPFAM" id="SSF158472">
    <property type="entry name" value="HAMP domain-like"/>
    <property type="match status" value="1"/>
</dbReference>
<evidence type="ECO:0000313" key="9">
    <source>
        <dbReference type="Proteomes" id="UP000635278"/>
    </source>
</evidence>
<name>A0ABX0JQE8_9PROT</name>
<feature type="region of interest" description="Disordered" evidence="4">
    <location>
        <begin position="467"/>
        <end position="504"/>
    </location>
</feature>
<keyword evidence="5" id="KW-1133">Transmembrane helix</keyword>
<reference evidence="8 9" key="1">
    <citation type="journal article" date="2020" name="Int. J. Syst. Evol. Microbiol.">
        <title>Novel acetic acid bacteria from cider fermentations: Acetobacter conturbans sp. nov. and Acetobacter fallax sp. nov.</title>
        <authorList>
            <person name="Sombolestani A.S."/>
            <person name="Cleenwerck I."/>
            <person name="Cnockaert M."/>
            <person name="Borremans W."/>
            <person name="Wieme A.D."/>
            <person name="De Vuyst L."/>
            <person name="Vandamme P."/>
        </authorList>
    </citation>
    <scope>NUCLEOTIDE SEQUENCE [LARGE SCALE GENOMIC DNA]</scope>
    <source>
        <strain evidence="8 9">LMG 30640</strain>
    </source>
</reference>
<evidence type="ECO:0000256" key="1">
    <source>
        <dbReference type="ARBA" id="ARBA00022500"/>
    </source>
</evidence>
<dbReference type="PROSITE" id="PS50111">
    <property type="entry name" value="CHEMOTAXIS_TRANSDUC_2"/>
    <property type="match status" value="1"/>
</dbReference>
<feature type="transmembrane region" description="Helical" evidence="5">
    <location>
        <begin position="16"/>
        <end position="40"/>
    </location>
</feature>
<keyword evidence="5" id="KW-0472">Membrane</keyword>
<evidence type="ECO:0000259" key="6">
    <source>
        <dbReference type="PROSITE" id="PS50111"/>
    </source>
</evidence>
<dbReference type="RefSeq" id="WP_173583414.1">
    <property type="nucleotide sequence ID" value="NZ_WOTB01000012.1"/>
</dbReference>
<dbReference type="PANTHER" id="PTHR43531">
    <property type="entry name" value="PROTEIN ICFG"/>
    <property type="match status" value="1"/>
</dbReference>
<comment type="similarity">
    <text evidence="2">Belongs to the methyl-accepting chemotaxis (MCP) protein family.</text>
</comment>
<dbReference type="SMART" id="SM00283">
    <property type="entry name" value="MA"/>
    <property type="match status" value="1"/>
</dbReference>
<accession>A0ABX0JQE8</accession>
<proteinExistence type="inferred from homology"/>
<dbReference type="Pfam" id="PF00672">
    <property type="entry name" value="HAMP"/>
    <property type="match status" value="1"/>
</dbReference>
<dbReference type="CDD" id="cd11386">
    <property type="entry name" value="MCP_signal"/>
    <property type="match status" value="1"/>
</dbReference>
<organism evidence="8 9">
    <name type="scientific">Acetobacter musti</name>
    <dbReference type="NCBI Taxonomy" id="864732"/>
    <lineage>
        <taxon>Bacteria</taxon>
        <taxon>Pseudomonadati</taxon>
        <taxon>Pseudomonadota</taxon>
        <taxon>Alphaproteobacteria</taxon>
        <taxon>Acetobacterales</taxon>
        <taxon>Acetobacteraceae</taxon>
        <taxon>Acetobacter</taxon>
    </lineage>
</organism>
<dbReference type="SMART" id="SM00304">
    <property type="entry name" value="HAMP"/>
    <property type="match status" value="2"/>
</dbReference>
<dbReference type="InterPro" id="IPR051310">
    <property type="entry name" value="MCP_chemotaxis"/>
</dbReference>
<keyword evidence="3" id="KW-0807">Transducer</keyword>
<dbReference type="Proteomes" id="UP000635278">
    <property type="component" value="Unassembled WGS sequence"/>
</dbReference>
<dbReference type="PROSITE" id="PS50885">
    <property type="entry name" value="HAMP"/>
    <property type="match status" value="2"/>
</dbReference>
<evidence type="ECO:0000256" key="3">
    <source>
        <dbReference type="PROSITE-ProRule" id="PRU00284"/>
    </source>
</evidence>
<feature type="domain" description="HAMP" evidence="7">
    <location>
        <begin position="71"/>
        <end position="124"/>
    </location>
</feature>
<evidence type="ECO:0000256" key="5">
    <source>
        <dbReference type="SAM" id="Phobius"/>
    </source>
</evidence>
<dbReference type="CDD" id="cd06225">
    <property type="entry name" value="HAMP"/>
    <property type="match status" value="1"/>
</dbReference>
<evidence type="ECO:0000256" key="4">
    <source>
        <dbReference type="SAM" id="MobiDB-lite"/>
    </source>
</evidence>
<dbReference type="PANTHER" id="PTHR43531:SF11">
    <property type="entry name" value="METHYL-ACCEPTING CHEMOTAXIS PROTEIN 3"/>
    <property type="match status" value="1"/>
</dbReference>
<dbReference type="EMBL" id="WOTB01000012">
    <property type="protein sequence ID" value="NHN85017.1"/>
    <property type="molecule type" value="Genomic_DNA"/>
</dbReference>
<feature type="domain" description="HAMP" evidence="7">
    <location>
        <begin position="164"/>
        <end position="204"/>
    </location>
</feature>
<dbReference type="InterPro" id="IPR003660">
    <property type="entry name" value="HAMP_dom"/>
</dbReference>
<comment type="caution">
    <text evidence="8">The sequence shown here is derived from an EMBL/GenBank/DDBJ whole genome shotgun (WGS) entry which is preliminary data.</text>
</comment>
<dbReference type="Gene3D" id="6.10.340.10">
    <property type="match status" value="1"/>
</dbReference>
<evidence type="ECO:0000313" key="8">
    <source>
        <dbReference type="EMBL" id="NHN85017.1"/>
    </source>
</evidence>
<feature type="domain" description="Methyl-accepting transducer" evidence="6">
    <location>
        <begin position="209"/>
        <end position="438"/>
    </location>
</feature>